<reference evidence="9" key="2">
    <citation type="submission" date="2020-09" db="EMBL/GenBank/DDBJ databases">
        <authorList>
            <person name="Sun Q."/>
            <person name="Ohkuma M."/>
        </authorList>
    </citation>
    <scope>NUCLEOTIDE SEQUENCE</scope>
    <source>
        <strain evidence="9">JCM 14719</strain>
    </source>
</reference>
<dbReference type="AlphaFoldDB" id="A0A8J3BEH2"/>
<dbReference type="EMBL" id="BMOF01000026">
    <property type="protein sequence ID" value="GGK01422.1"/>
    <property type="molecule type" value="Genomic_DNA"/>
</dbReference>
<keyword evidence="2" id="KW-0808">Transferase</keyword>
<dbReference type="InterPro" id="IPR000905">
    <property type="entry name" value="Gcp-like_dom"/>
</dbReference>
<evidence type="ECO:0000256" key="1">
    <source>
        <dbReference type="ARBA" id="ARBA00012156"/>
    </source>
</evidence>
<dbReference type="GO" id="GO:0008033">
    <property type="term" value="P:tRNA processing"/>
    <property type="evidence" value="ECO:0007669"/>
    <property type="project" value="UniProtKB-KW"/>
</dbReference>
<evidence type="ECO:0000256" key="2">
    <source>
        <dbReference type="ARBA" id="ARBA00022679"/>
    </source>
</evidence>
<accession>A0A8J3BEH2</accession>
<dbReference type="GO" id="GO:0061711">
    <property type="term" value="F:tRNA N(6)-L-threonylcarbamoyladenine synthase activity"/>
    <property type="evidence" value="ECO:0007669"/>
    <property type="project" value="UniProtKB-EC"/>
</dbReference>
<dbReference type="PANTHER" id="PTHR11735">
    <property type="entry name" value="TRNA N6-ADENOSINE THREONYLCARBAMOYLTRANSFERASE"/>
    <property type="match status" value="1"/>
</dbReference>
<keyword evidence="4" id="KW-0479">Metal-binding</keyword>
<keyword evidence="3" id="KW-0819">tRNA processing</keyword>
<dbReference type="SUPFAM" id="SSF53067">
    <property type="entry name" value="Actin-like ATPase domain"/>
    <property type="match status" value="1"/>
</dbReference>
<dbReference type="PRINTS" id="PR00789">
    <property type="entry name" value="OSIALOPTASE"/>
</dbReference>
<reference evidence="9" key="1">
    <citation type="journal article" date="2014" name="Int. J. Syst. Evol. Microbiol.">
        <title>Complete genome sequence of Corynebacterium casei LMG S-19264T (=DSM 44701T), isolated from a smear-ripened cheese.</title>
        <authorList>
            <consortium name="US DOE Joint Genome Institute (JGI-PGF)"/>
            <person name="Walter F."/>
            <person name="Albersmeier A."/>
            <person name="Kalinowski J."/>
            <person name="Ruckert C."/>
        </authorList>
    </citation>
    <scope>NUCLEOTIDE SEQUENCE</scope>
    <source>
        <strain evidence="9">JCM 14719</strain>
    </source>
</reference>
<organism evidence="9 10">
    <name type="scientific">Calditerricola satsumensis</name>
    <dbReference type="NCBI Taxonomy" id="373054"/>
    <lineage>
        <taxon>Bacteria</taxon>
        <taxon>Bacillati</taxon>
        <taxon>Bacillota</taxon>
        <taxon>Bacilli</taxon>
        <taxon>Bacillales</taxon>
        <taxon>Bacillaceae</taxon>
        <taxon>Calditerricola</taxon>
    </lineage>
</organism>
<dbReference type="PANTHER" id="PTHR11735:SF6">
    <property type="entry name" value="TRNA N6-ADENOSINE THREONYLCARBAMOYLTRANSFERASE, MITOCHONDRIAL"/>
    <property type="match status" value="1"/>
</dbReference>
<keyword evidence="5" id="KW-0408">Iron</keyword>
<evidence type="ECO:0000259" key="8">
    <source>
        <dbReference type="Pfam" id="PF00814"/>
    </source>
</evidence>
<feature type="domain" description="Gcp-like" evidence="8">
    <location>
        <begin position="52"/>
        <end position="307"/>
    </location>
</feature>
<dbReference type="InterPro" id="IPR043129">
    <property type="entry name" value="ATPase_NBD"/>
</dbReference>
<evidence type="ECO:0000256" key="5">
    <source>
        <dbReference type="ARBA" id="ARBA00023004"/>
    </source>
</evidence>
<evidence type="ECO:0000256" key="4">
    <source>
        <dbReference type="ARBA" id="ARBA00022723"/>
    </source>
</evidence>
<evidence type="ECO:0000256" key="7">
    <source>
        <dbReference type="ARBA" id="ARBA00048117"/>
    </source>
</evidence>
<proteinExistence type="predicted"/>
<keyword evidence="6" id="KW-0012">Acyltransferase</keyword>
<comment type="catalytic activity">
    <reaction evidence="7">
        <text>L-threonylcarbamoyladenylate + adenosine(37) in tRNA = N(6)-L-threonylcarbamoyladenosine(37) in tRNA + AMP + H(+)</text>
        <dbReference type="Rhea" id="RHEA:37059"/>
        <dbReference type="Rhea" id="RHEA-COMP:10162"/>
        <dbReference type="Rhea" id="RHEA-COMP:10163"/>
        <dbReference type="ChEBI" id="CHEBI:15378"/>
        <dbReference type="ChEBI" id="CHEBI:73682"/>
        <dbReference type="ChEBI" id="CHEBI:74411"/>
        <dbReference type="ChEBI" id="CHEBI:74418"/>
        <dbReference type="ChEBI" id="CHEBI:456215"/>
        <dbReference type="EC" id="2.3.1.234"/>
    </reaction>
</comment>
<sequence length="324" mass="34353">MGPVVLGIDTSNYRTSVCAVDAEGRIVGEVRELLPVPEGQRGLRQSEAVFAHVRQLSALAERLPAGVGRSVVAVAASVAPRPQEGSYMPVFEVGATLGRFLARMWGVPFYPTTHQEMHVAAALATADRTLDVDRFLVVHVSGGTSDVLLCVRRRQGFALERIGGTTDLYAGQLIDRVGVALGLPFPAGPHLEALAKEAAEPFAVPSAVNGLSFSFSGPETALLRAIREKAASPAAIARAAEHCIAKTLEKVLRQAIARGYPKDVLLVGGVAANGYIRAHLKKRLEHPAVGAALAFASPTYSGDNAYGVALLGWMAYKNEHFAQE</sequence>
<evidence type="ECO:0000313" key="10">
    <source>
        <dbReference type="Proteomes" id="UP000637720"/>
    </source>
</evidence>
<protein>
    <recommendedName>
        <fullName evidence="1">N(6)-L-threonylcarbamoyladenine synthase</fullName>
        <ecNumber evidence="1">2.3.1.234</ecNumber>
    </recommendedName>
</protein>
<dbReference type="Proteomes" id="UP000637720">
    <property type="component" value="Unassembled WGS sequence"/>
</dbReference>
<dbReference type="Gene3D" id="3.30.420.40">
    <property type="match status" value="2"/>
</dbReference>
<dbReference type="EC" id="2.3.1.234" evidence="1"/>
<dbReference type="Pfam" id="PF00814">
    <property type="entry name" value="TsaD"/>
    <property type="match status" value="1"/>
</dbReference>
<evidence type="ECO:0000256" key="6">
    <source>
        <dbReference type="ARBA" id="ARBA00023315"/>
    </source>
</evidence>
<dbReference type="RefSeq" id="WP_188817374.1">
    <property type="nucleotide sequence ID" value="NZ_BMOF01000026.1"/>
</dbReference>
<evidence type="ECO:0000256" key="3">
    <source>
        <dbReference type="ARBA" id="ARBA00022694"/>
    </source>
</evidence>
<dbReference type="InterPro" id="IPR017861">
    <property type="entry name" value="KAE1/TsaD"/>
</dbReference>
<dbReference type="GO" id="GO:0046872">
    <property type="term" value="F:metal ion binding"/>
    <property type="evidence" value="ECO:0007669"/>
    <property type="project" value="UniProtKB-KW"/>
</dbReference>
<comment type="caution">
    <text evidence="9">The sequence shown here is derived from an EMBL/GenBank/DDBJ whole genome shotgun (WGS) entry which is preliminary data.</text>
</comment>
<evidence type="ECO:0000313" key="9">
    <source>
        <dbReference type="EMBL" id="GGK01422.1"/>
    </source>
</evidence>
<gene>
    <name evidence="9" type="ORF">GCM10007043_14350</name>
</gene>
<name>A0A8J3BEH2_9BACI</name>
<keyword evidence="10" id="KW-1185">Reference proteome</keyword>